<protein>
    <submittedName>
        <fullName evidence="2">LipA and NB-ARC domain-containing protein</fullName>
    </submittedName>
</protein>
<gene>
    <name evidence="2" type="ORF">CLIM01_14247</name>
</gene>
<reference evidence="2" key="1">
    <citation type="submission" date="2023-04" db="EMBL/GenBank/DDBJ databases">
        <title>Colletotrichum limetticola genome sequence.</title>
        <authorList>
            <person name="Baroncelli R."/>
        </authorList>
    </citation>
    <scope>NUCLEOTIDE SEQUENCE</scope>
    <source>
        <strain evidence="2">KLA-Anderson</strain>
    </source>
</reference>
<comment type="caution">
    <text evidence="2">The sequence shown here is derived from an EMBL/GenBank/DDBJ whole genome shotgun (WGS) entry which is preliminary data.</text>
</comment>
<feature type="transmembrane region" description="Helical" evidence="1">
    <location>
        <begin position="165"/>
        <end position="189"/>
    </location>
</feature>
<dbReference type="Proteomes" id="UP001169217">
    <property type="component" value="Unassembled WGS sequence"/>
</dbReference>
<feature type="non-terminal residue" evidence="2">
    <location>
        <position position="1"/>
    </location>
</feature>
<keyword evidence="1" id="KW-0812">Transmembrane</keyword>
<sequence>AELLRKAFNRAPPAVHYLQASQDLKEESTKLRVAQSYPDAQRPDSNRQLQVLPKADELERSYPCQALQRRFSTAGSEVYPLRPADQRDIYVRIFLAIEQSDQALELRELSKRFHCYALARLHPKGTTIDPTVTRIKKATSDYDGVRQKVYNILWMGRKWATTVGLLDSIIAAANISVGVPSLLGILWVLGPPST</sequence>
<evidence type="ECO:0000256" key="1">
    <source>
        <dbReference type="SAM" id="Phobius"/>
    </source>
</evidence>
<organism evidence="2 3">
    <name type="scientific">Colletotrichum limetticola</name>
    <dbReference type="NCBI Taxonomy" id="1209924"/>
    <lineage>
        <taxon>Eukaryota</taxon>
        <taxon>Fungi</taxon>
        <taxon>Dikarya</taxon>
        <taxon>Ascomycota</taxon>
        <taxon>Pezizomycotina</taxon>
        <taxon>Sordariomycetes</taxon>
        <taxon>Hypocreomycetidae</taxon>
        <taxon>Glomerellales</taxon>
        <taxon>Glomerellaceae</taxon>
        <taxon>Colletotrichum</taxon>
        <taxon>Colletotrichum acutatum species complex</taxon>
    </lineage>
</organism>
<evidence type="ECO:0000313" key="2">
    <source>
        <dbReference type="EMBL" id="KAK0368392.1"/>
    </source>
</evidence>
<keyword evidence="1" id="KW-1133">Transmembrane helix</keyword>
<evidence type="ECO:0000313" key="3">
    <source>
        <dbReference type="Proteomes" id="UP001169217"/>
    </source>
</evidence>
<dbReference type="EMBL" id="JARUPT010000861">
    <property type="protein sequence ID" value="KAK0368392.1"/>
    <property type="molecule type" value="Genomic_DNA"/>
</dbReference>
<keyword evidence="3" id="KW-1185">Reference proteome</keyword>
<accession>A0ABQ9P8I0</accession>
<name>A0ABQ9P8I0_9PEZI</name>
<proteinExistence type="predicted"/>
<keyword evidence="1" id="KW-0472">Membrane</keyword>